<comment type="caution">
    <text evidence="1">The sequence shown here is derived from an EMBL/GenBank/DDBJ whole genome shotgun (WGS) entry which is preliminary data.</text>
</comment>
<sequence>MVIRNPIPTKNQAALVDRDDASLQHLRYRLTIGLEQARRGELAAGSGEAAIRRAFVVAWGPASPPGP</sequence>
<evidence type="ECO:0000313" key="2">
    <source>
        <dbReference type="Proteomes" id="UP000216361"/>
    </source>
</evidence>
<accession>A0A255XQP1</accession>
<dbReference type="AlphaFoldDB" id="A0A255XQP1"/>
<gene>
    <name evidence="1" type="ORF">CHR90_07565</name>
</gene>
<dbReference type="EMBL" id="NOXS01000031">
    <property type="protein sequence ID" value="OYQ19288.1"/>
    <property type="molecule type" value="Genomic_DNA"/>
</dbReference>
<proteinExistence type="predicted"/>
<organism evidence="1 2">
    <name type="scientific">Elstera cyanobacteriorum</name>
    <dbReference type="NCBI Taxonomy" id="2022747"/>
    <lineage>
        <taxon>Bacteria</taxon>
        <taxon>Pseudomonadati</taxon>
        <taxon>Pseudomonadota</taxon>
        <taxon>Alphaproteobacteria</taxon>
        <taxon>Rhodospirillales</taxon>
        <taxon>Rhodospirillaceae</taxon>
        <taxon>Elstera</taxon>
    </lineage>
</organism>
<protein>
    <submittedName>
        <fullName evidence="1">Uncharacterized protein</fullName>
    </submittedName>
</protein>
<evidence type="ECO:0000313" key="1">
    <source>
        <dbReference type="EMBL" id="OYQ19288.1"/>
    </source>
</evidence>
<dbReference type="Proteomes" id="UP000216361">
    <property type="component" value="Unassembled WGS sequence"/>
</dbReference>
<dbReference type="OrthoDB" id="9811310at2"/>
<name>A0A255XQP1_9PROT</name>
<reference evidence="1 2" key="1">
    <citation type="submission" date="2017-07" db="EMBL/GenBank/DDBJ databases">
        <title>Elstera cyanobacteriorum sp. nov., a novel bacterium isolated from cyanobacterial aggregates in a eutrophic lake.</title>
        <authorList>
            <person name="Cai H."/>
        </authorList>
    </citation>
    <scope>NUCLEOTIDE SEQUENCE [LARGE SCALE GENOMIC DNA]</scope>
    <source>
        <strain evidence="1 2">TH019</strain>
    </source>
</reference>
<keyword evidence="2" id="KW-1185">Reference proteome</keyword>